<keyword evidence="9" id="KW-1133">Transmembrane helix</keyword>
<dbReference type="Proteomes" id="UP000186698">
    <property type="component" value="Chromosome 8L"/>
</dbReference>
<feature type="disulfide bond" evidence="16">
    <location>
        <begin position="435"/>
        <end position="458"/>
    </location>
</feature>
<keyword evidence="7" id="KW-0677">Repeat</keyword>
<dbReference type="PANTHER" id="PTHR24365">
    <property type="entry name" value="TOLL-LIKE RECEPTOR"/>
    <property type="match status" value="1"/>
</dbReference>
<dbReference type="InterPro" id="IPR000157">
    <property type="entry name" value="TIR_dom"/>
</dbReference>
<comment type="subcellular location">
    <subcellularLocation>
        <location evidence="1">Membrane</location>
        <topology evidence="1">Single-pass type I membrane protein</topology>
    </subcellularLocation>
</comment>
<dbReference type="Bgee" id="108699601">
    <property type="expression patterns" value="Expressed in lung and 13 other cell types or tissues"/>
</dbReference>
<dbReference type="RefSeq" id="XP_041429669.1">
    <property type="nucleotide sequence ID" value="XM_041573735.1"/>
</dbReference>
<comment type="similarity">
    <text evidence="2 15">Belongs to the Toll-like receptor family.</text>
</comment>
<evidence type="ECO:0000256" key="15">
    <source>
        <dbReference type="PIRNR" id="PIRNR037595"/>
    </source>
</evidence>
<dbReference type="SUPFAM" id="SSF52058">
    <property type="entry name" value="L domain-like"/>
    <property type="match status" value="1"/>
</dbReference>
<evidence type="ECO:0000256" key="12">
    <source>
        <dbReference type="ARBA" id="ARBA00023170"/>
    </source>
</evidence>
<dbReference type="PIRSF" id="PIRSF037595">
    <property type="entry name" value="Toll-like_receptor"/>
    <property type="match status" value="1"/>
</dbReference>
<evidence type="ECO:0000313" key="20">
    <source>
        <dbReference type="RefSeq" id="XP_041429669.1"/>
    </source>
</evidence>
<accession>A0A1L8FCZ1</accession>
<evidence type="ECO:0000256" key="17">
    <source>
        <dbReference type="SAM" id="SignalP"/>
    </source>
</evidence>
<dbReference type="PROSITE" id="PS51450">
    <property type="entry name" value="LRR"/>
    <property type="match status" value="2"/>
</dbReference>
<evidence type="ECO:0000256" key="10">
    <source>
        <dbReference type="ARBA" id="ARBA00023027"/>
    </source>
</evidence>
<reference evidence="20 21" key="1">
    <citation type="submission" date="2025-04" db="UniProtKB">
        <authorList>
            <consortium name="RefSeq"/>
        </authorList>
    </citation>
    <scope>IDENTIFICATION</scope>
    <source>
        <strain evidence="20 21">J_2021</strain>
        <tissue evidence="20 21">Erythrocytes</tissue>
    </source>
</reference>
<evidence type="ECO:0000256" key="7">
    <source>
        <dbReference type="ARBA" id="ARBA00022737"/>
    </source>
</evidence>
<sequence>METLRHHERLAMLCMLVLGLVAWAQCQTPCEINANYANCKGRSLATVPKELPATLVELDLSYNRLSQIKLDDFAFFTNLRALNLSYNNISVIENGSFASNALLTNLTLFNNSLTEMPSALFEPLKFLQVLDISNNFYNCPTLGAEFSMLENLQSLSVGGPLVSKVLKDDFAPIKNISLQKFSLKTMSSLGFYEQGAFSVLNTQTLWLDIALDTNPQALPRMLKDLAGKSFDSLRFRNLFEFTYYMDALDVFSGLADIFIGELTFYRGKFNENLLRLTLKNMEKSSVQDLLLLSIDYARSLSTNRTSVRIKDLGLRNLVIKDVTNPDILRFDWTFTWFSRVSHLYIINVNFNFVPCDAWSQMVSVEELDISNNRLLASYLYNLLCQYSELPNLHTFIAANNNMRSLYTISLLTSTWPKLDTLDLTSNYLGARDEICTWTPKITKLILKDNTLKVEVFKCLPVTVEHLDMSNSLLERLDMDYFNRAMNLKELILSQNKIKFISRDWKCPNLQVLALEGNSFGVIDKGSFKDLPELRRLTAGDNPYHCTCDLYAFFTETLNEHKILLSDWPGAYNCYHPPQLLDTKVEFYTPGRVECDVRLVVAISVSTTAVVVILCMLLCWKFDVPWYLRTTCSIVQSKYRSRSFHEGGECNYHAFISYSHSDADWVRGELLYRLESCSPPYRVCIHERDFLPGRWIIDNIIENIENSRKIIFVLSHNFVNSEWCNYELYFAHQRAIGHAFEDVILVVKEKVTMEDLPKRFHKLRKMLRTKTYLEWPSEQNRQPFFWIQLKSILGKASPVVTTQASLSVVSETVAFGSCSVSGAPLVQLSKTSS</sequence>
<dbReference type="PaxDb" id="8355-A0A1L8FCZ1"/>
<dbReference type="STRING" id="8355.A0A1L8FCZ1"/>
<name>A0A1L8FCZ1_XENLA</name>
<evidence type="ECO:0000256" key="11">
    <source>
        <dbReference type="ARBA" id="ARBA00023136"/>
    </source>
</evidence>
<organism evidence="19 21">
    <name type="scientific">Xenopus laevis</name>
    <name type="common">African clawed frog</name>
    <dbReference type="NCBI Taxonomy" id="8355"/>
    <lineage>
        <taxon>Eukaryota</taxon>
        <taxon>Metazoa</taxon>
        <taxon>Chordata</taxon>
        <taxon>Craniata</taxon>
        <taxon>Vertebrata</taxon>
        <taxon>Euteleostomi</taxon>
        <taxon>Amphibia</taxon>
        <taxon>Batrachia</taxon>
        <taxon>Anura</taxon>
        <taxon>Pipoidea</taxon>
        <taxon>Pipidae</taxon>
        <taxon>Xenopodinae</taxon>
        <taxon>Xenopus</taxon>
        <taxon>Xenopus</taxon>
    </lineage>
</organism>
<keyword evidence="6 17" id="KW-0732">Signal</keyword>
<evidence type="ECO:0000256" key="4">
    <source>
        <dbReference type="ARBA" id="ARBA00022614"/>
    </source>
</evidence>
<feature type="domain" description="TIR" evidence="18">
    <location>
        <begin position="649"/>
        <end position="792"/>
    </location>
</feature>
<evidence type="ECO:0000259" key="18">
    <source>
        <dbReference type="PROSITE" id="PS50104"/>
    </source>
</evidence>
<evidence type="ECO:0000256" key="6">
    <source>
        <dbReference type="ARBA" id="ARBA00022729"/>
    </source>
</evidence>
<dbReference type="SMART" id="SM00255">
    <property type="entry name" value="TIR"/>
    <property type="match status" value="1"/>
</dbReference>
<dbReference type="KEGG" id="xla:108699601"/>
<evidence type="ECO:0000256" key="9">
    <source>
        <dbReference type="ARBA" id="ARBA00022989"/>
    </source>
</evidence>
<evidence type="ECO:0000256" key="13">
    <source>
        <dbReference type="ARBA" id="ARBA00023180"/>
    </source>
</evidence>
<dbReference type="OMA" id="CSDAEWV"/>
<keyword evidence="10" id="KW-0520">NAD</keyword>
<feature type="disulfide bond" evidence="16">
    <location>
        <begin position="355"/>
        <end position="384"/>
    </location>
</feature>
<dbReference type="GO" id="GO:0006954">
    <property type="term" value="P:inflammatory response"/>
    <property type="evidence" value="ECO:0000318"/>
    <property type="project" value="GO_Central"/>
</dbReference>
<dbReference type="FunFam" id="3.80.10.10:FF:000046">
    <property type="entry name" value="Toll-like receptor 2"/>
    <property type="match status" value="1"/>
</dbReference>
<dbReference type="OrthoDB" id="1081807at2759"/>
<keyword evidence="8 15" id="KW-0391">Immunity</keyword>
<dbReference type="GO" id="GO:0038023">
    <property type="term" value="F:signaling receptor activity"/>
    <property type="evidence" value="ECO:0000318"/>
    <property type="project" value="GO_Central"/>
</dbReference>
<dbReference type="SMART" id="SM00369">
    <property type="entry name" value="LRR_TYP"/>
    <property type="match status" value="6"/>
</dbReference>
<evidence type="ECO:0000256" key="1">
    <source>
        <dbReference type="ARBA" id="ARBA00004479"/>
    </source>
</evidence>
<evidence type="ECO:0000313" key="22">
    <source>
        <dbReference type="RefSeq" id="XP_041429671.1"/>
    </source>
</evidence>
<evidence type="ECO:0000256" key="8">
    <source>
        <dbReference type="ARBA" id="ARBA00022859"/>
    </source>
</evidence>
<dbReference type="GO" id="GO:0005886">
    <property type="term" value="C:plasma membrane"/>
    <property type="evidence" value="ECO:0000318"/>
    <property type="project" value="GO_Central"/>
</dbReference>
<keyword evidence="4" id="KW-0433">Leucine-rich repeat</keyword>
<evidence type="ECO:0000313" key="21">
    <source>
        <dbReference type="RefSeq" id="XP_041429670.1"/>
    </source>
</evidence>
<keyword evidence="14 15" id="KW-0395">Inflammatory response</keyword>
<dbReference type="PRINTS" id="PR01537">
    <property type="entry name" value="INTRLKN1R1F"/>
</dbReference>
<dbReference type="RefSeq" id="XP_041429671.1">
    <property type="nucleotide sequence ID" value="XM_041573737.1"/>
</dbReference>
<dbReference type="InterPro" id="IPR017241">
    <property type="entry name" value="Toll-like_receptor"/>
</dbReference>
<evidence type="ECO:0000256" key="5">
    <source>
        <dbReference type="ARBA" id="ARBA00022692"/>
    </source>
</evidence>
<dbReference type="Gene3D" id="3.80.10.10">
    <property type="entry name" value="Ribonuclease Inhibitor"/>
    <property type="match status" value="1"/>
</dbReference>
<dbReference type="SUPFAM" id="SSF52200">
    <property type="entry name" value="Toll/Interleukin receptor TIR domain"/>
    <property type="match status" value="1"/>
</dbReference>
<dbReference type="GO" id="GO:0045087">
    <property type="term" value="P:innate immune response"/>
    <property type="evidence" value="ECO:0007669"/>
    <property type="project" value="UniProtKB-UniRule"/>
</dbReference>
<dbReference type="InterPro" id="IPR035897">
    <property type="entry name" value="Toll_tir_struct_dom_sf"/>
</dbReference>
<dbReference type="Pfam" id="PF01582">
    <property type="entry name" value="TIR"/>
    <property type="match status" value="1"/>
</dbReference>
<keyword evidence="3 15" id="KW-0399">Innate immunity</keyword>
<evidence type="ECO:0000313" key="19">
    <source>
        <dbReference type="Proteomes" id="UP000186698"/>
    </source>
</evidence>
<dbReference type="Gene3D" id="3.40.50.10140">
    <property type="entry name" value="Toll/interleukin-1 receptor homology (TIR) domain"/>
    <property type="match status" value="1"/>
</dbReference>
<keyword evidence="13" id="KW-0325">Glycoprotein</keyword>
<dbReference type="PROSITE" id="PS50104">
    <property type="entry name" value="TIR"/>
    <property type="match status" value="1"/>
</dbReference>
<keyword evidence="11" id="KW-0472">Membrane</keyword>
<evidence type="ECO:0000256" key="3">
    <source>
        <dbReference type="ARBA" id="ARBA00022588"/>
    </source>
</evidence>
<dbReference type="GO" id="GO:0004888">
    <property type="term" value="F:transmembrane signaling receptor activity"/>
    <property type="evidence" value="ECO:0007669"/>
    <property type="project" value="InterPro"/>
</dbReference>
<dbReference type="AlphaFoldDB" id="A0A1L8FCZ1"/>
<evidence type="ECO:0000256" key="14">
    <source>
        <dbReference type="ARBA" id="ARBA00023198"/>
    </source>
</evidence>
<dbReference type="PANTHER" id="PTHR24365:SF548">
    <property type="entry name" value="TOLL-LIKE RECEPTOR 2"/>
    <property type="match status" value="1"/>
</dbReference>
<keyword evidence="5" id="KW-0812">Transmembrane</keyword>
<evidence type="ECO:0000256" key="16">
    <source>
        <dbReference type="PIRSR" id="PIRSR037595-2"/>
    </source>
</evidence>
<feature type="signal peptide" evidence="17">
    <location>
        <begin position="1"/>
        <end position="26"/>
    </location>
</feature>
<dbReference type="InterPro" id="IPR003591">
    <property type="entry name" value="Leu-rich_rpt_typical-subtyp"/>
</dbReference>
<protein>
    <submittedName>
        <fullName evidence="20 21">Toll-like receptor 2</fullName>
    </submittedName>
</protein>
<gene>
    <name evidence="20 21 22" type="primary">LOC108699601</name>
</gene>
<dbReference type="GO" id="GO:0002224">
    <property type="term" value="P:toll-like receptor signaling pathway"/>
    <property type="evidence" value="ECO:0000318"/>
    <property type="project" value="GO_Central"/>
</dbReference>
<dbReference type="FunFam" id="3.40.50.10140:FF:000001">
    <property type="entry name" value="Toll-like receptor 2"/>
    <property type="match status" value="1"/>
</dbReference>
<dbReference type="GeneID" id="108699601"/>
<keyword evidence="16" id="KW-1015">Disulfide bond</keyword>
<keyword evidence="19" id="KW-1185">Reference proteome</keyword>
<dbReference type="RefSeq" id="XP_041429670.1">
    <property type="nucleotide sequence ID" value="XM_041573736.1"/>
</dbReference>
<keyword evidence="12 15" id="KW-0675">Receptor</keyword>
<dbReference type="InterPro" id="IPR001611">
    <property type="entry name" value="Leu-rich_rpt"/>
</dbReference>
<dbReference type="InterPro" id="IPR032675">
    <property type="entry name" value="LRR_dom_sf"/>
</dbReference>
<proteinExistence type="inferred from homology"/>
<feature type="chain" id="PRO_5044562284" evidence="17">
    <location>
        <begin position="27"/>
        <end position="832"/>
    </location>
</feature>
<evidence type="ECO:0000256" key="2">
    <source>
        <dbReference type="ARBA" id="ARBA00009634"/>
    </source>
</evidence>
<dbReference type="Pfam" id="PF13855">
    <property type="entry name" value="LRR_8"/>
    <property type="match status" value="1"/>
</dbReference>